<comment type="caution">
    <text evidence="3">The sequence shown here is derived from an EMBL/GenBank/DDBJ whole genome shotgun (WGS) entry which is preliminary data.</text>
</comment>
<dbReference type="KEGG" id="ssck:SPSK_03021"/>
<dbReference type="InterPro" id="IPR025261">
    <property type="entry name" value="Atos-like_cons_dom"/>
</dbReference>
<dbReference type="InterPro" id="IPR051506">
    <property type="entry name" value="ATOS_Transcription_Regulators"/>
</dbReference>
<dbReference type="RefSeq" id="XP_016585028.1">
    <property type="nucleotide sequence ID" value="XM_016729865.1"/>
</dbReference>
<dbReference type="InterPro" id="IPR033473">
    <property type="entry name" value="Atos-like_C"/>
</dbReference>
<gene>
    <name evidence="3" type="ORF">SPSK_03021</name>
</gene>
<name>A0A0F2LY05_SPOSC</name>
<feature type="compositionally biased region" description="Low complexity" evidence="1">
    <location>
        <begin position="885"/>
        <end position="898"/>
    </location>
</feature>
<protein>
    <recommendedName>
        <fullName evidence="2">Atos-like conserved domain-containing protein</fullName>
    </recommendedName>
</protein>
<organism evidence="3 4">
    <name type="scientific">Sporothrix schenckii 1099-18</name>
    <dbReference type="NCBI Taxonomy" id="1397361"/>
    <lineage>
        <taxon>Eukaryota</taxon>
        <taxon>Fungi</taxon>
        <taxon>Dikarya</taxon>
        <taxon>Ascomycota</taxon>
        <taxon>Pezizomycotina</taxon>
        <taxon>Sordariomycetes</taxon>
        <taxon>Sordariomycetidae</taxon>
        <taxon>Ophiostomatales</taxon>
        <taxon>Ophiostomataceae</taxon>
        <taxon>Sporothrix</taxon>
    </lineage>
</organism>
<feature type="compositionally biased region" description="Pro residues" evidence="1">
    <location>
        <begin position="19"/>
        <end position="30"/>
    </location>
</feature>
<proteinExistence type="predicted"/>
<reference evidence="3 4" key="2">
    <citation type="journal article" date="2015" name="Eukaryot. Cell">
        <title>Asexual propagation of a virulent clone complex in a human and feline outbreak of sporotrichosis.</title>
        <authorList>
            <person name="Teixeira Mde M."/>
            <person name="Rodrigues A.M."/>
            <person name="Tsui C.K."/>
            <person name="de Almeida L.G."/>
            <person name="Van Diepeningen A.D."/>
            <person name="van den Ende B.G."/>
            <person name="Fernandes G.F."/>
            <person name="Kano R."/>
            <person name="Hamelin R.C."/>
            <person name="Lopes-Bezerra L.M."/>
            <person name="Vasconcelos A.T."/>
            <person name="de Hoog S."/>
            <person name="de Camargo Z.P."/>
            <person name="Felipe M.S."/>
        </authorList>
    </citation>
    <scope>NUCLEOTIDE SEQUENCE [LARGE SCALE GENOMIC DNA]</scope>
    <source>
        <strain evidence="3 4">1099-18</strain>
    </source>
</reference>
<feature type="domain" description="Atos-like conserved" evidence="2">
    <location>
        <begin position="436"/>
        <end position="511"/>
    </location>
</feature>
<feature type="region of interest" description="Disordered" evidence="1">
    <location>
        <begin position="380"/>
        <end position="430"/>
    </location>
</feature>
<feature type="region of interest" description="Disordered" evidence="1">
    <location>
        <begin position="860"/>
        <end position="898"/>
    </location>
</feature>
<sequence length="957" mass="103597">MPMFEDTMELAQSGELPPKEPSPPPRPSPPSESERVSTPSKPISIPTSPFVSRRMSEESIRTDLCEGPLPDTPSPLPRSFVLQPSPASDAQHGFADPSPPRTPPSRDASEQVTDRAELIERIKRGESPTWIPNRHIESMYHKRTPTQSPRPPSADIITSTTLLPAADITPERIPLEAHDHNAEAAARLEDGLNIERPRSALHSGDFTQSTSSRRQARTSEETEARPTGLPRPGPAADVSPSPWVATSPPRHYTPFSFDHRSPPASALAELGVFRSNVPSPSSSISSSFVYMPPTSPLVQSQSNYDEDDGGDSSLPMDHIDIALGSSPTQRAAGSRANARRHTLTFSHNRHLQSSPYSVPIISHPHPRPLSGNLRRENTLPYQAHQPRRSLSTTSNYNIDHFPPTFNSASTPQTPLLSRSRRPSFTLDSSPLQHASMVGSYEESILRGRMSTTPSKPLDFLAQIGVLGLGAKCKPGLRCPAHVTLPFSAVFYSYATTSYGRSKAEDGPSPYVGMVDLENGLPNSGAEQRSKRKAMMPSRRTASRTRPEQFKQGGTNGTTNAGESHNLARPVEGNPNGDEIVMEDMHVERLDLSDTEANKPTATASRSHKRRPHGPKVPPGGSYRIPEQGQLQIIIKNQNKTAVKLFLVPYDLTGMEAGTKTFIRQRSYSAGPIIDNLPATSDTSSDRPILRYLIHLHICCPSRGRYYLYKSIRVVFANRVPDGKEKLRNELTFPEPLYSPYKPIRVMHPPAGIAGGSGYHVGGNGPGAALAAEKAYRRRSSGLSFTANAMSQAFDAFGVQHPLVPAIPTQSALPKPAVSSRSWSNHGIVGQLPFDQTESNAIGGRPFVRFDQPLGSPSVAALGFGPANSLDQTTTGKSHNSKSMEESSSSSSTGTTTVTSPALPLYKKLSKGDIGYGGNAFVSGSPAACEGLLSQRLRSLEVEKNVAPEGADRETPDI</sequence>
<reference evidence="3 4" key="1">
    <citation type="journal article" date="2014" name="BMC Genomics">
        <title>Comparative genomics of the major fungal agents of human and animal Sporotrichosis: Sporothrix schenckii and Sporothrix brasiliensis.</title>
        <authorList>
            <person name="Teixeira M.M."/>
            <person name="de Almeida L.G."/>
            <person name="Kubitschek-Barreira P."/>
            <person name="Alves F.L."/>
            <person name="Kioshima E.S."/>
            <person name="Abadio A.K."/>
            <person name="Fernandes L."/>
            <person name="Derengowski L.S."/>
            <person name="Ferreira K.S."/>
            <person name="Souza R.C."/>
            <person name="Ruiz J.C."/>
            <person name="de Andrade N.C."/>
            <person name="Paes H.C."/>
            <person name="Nicola A.M."/>
            <person name="Albuquerque P."/>
            <person name="Gerber A.L."/>
            <person name="Martins V.P."/>
            <person name="Peconick L.D."/>
            <person name="Neto A.V."/>
            <person name="Chaucanez C.B."/>
            <person name="Silva P.A."/>
            <person name="Cunha O.L."/>
            <person name="de Oliveira F.F."/>
            <person name="dos Santos T.C."/>
            <person name="Barros A.L."/>
            <person name="Soares M.A."/>
            <person name="de Oliveira L.M."/>
            <person name="Marini M.M."/>
            <person name="Villalobos-Duno H."/>
            <person name="Cunha M.M."/>
            <person name="de Hoog S."/>
            <person name="da Silveira J.F."/>
            <person name="Henrissat B."/>
            <person name="Nino-Vega G.A."/>
            <person name="Cisalpino P.S."/>
            <person name="Mora-Montes H.M."/>
            <person name="Almeida S.R."/>
            <person name="Stajich J.E."/>
            <person name="Lopes-Bezerra L.M."/>
            <person name="Vasconcelos A.T."/>
            <person name="Felipe M.S."/>
        </authorList>
    </citation>
    <scope>NUCLEOTIDE SEQUENCE [LARGE SCALE GENOMIC DNA]</scope>
    <source>
        <strain evidence="3 4">1099-18</strain>
    </source>
</reference>
<feature type="compositionally biased region" description="Low complexity" evidence="1">
    <location>
        <begin position="36"/>
        <end position="49"/>
    </location>
</feature>
<feature type="region of interest" description="Disordered" evidence="1">
    <location>
        <begin position="197"/>
        <end position="245"/>
    </location>
</feature>
<evidence type="ECO:0000313" key="4">
    <source>
        <dbReference type="Proteomes" id="UP000033710"/>
    </source>
</evidence>
<evidence type="ECO:0000313" key="3">
    <source>
        <dbReference type="EMBL" id="KJR82352.1"/>
    </source>
</evidence>
<feature type="region of interest" description="Disordered" evidence="1">
    <location>
        <begin position="1"/>
        <end position="156"/>
    </location>
</feature>
<dbReference type="EMBL" id="AXCR01000010">
    <property type="protein sequence ID" value="KJR82352.1"/>
    <property type="molecule type" value="Genomic_DNA"/>
</dbReference>
<dbReference type="PANTHER" id="PTHR13199">
    <property type="entry name" value="GH03947P"/>
    <property type="match status" value="1"/>
</dbReference>
<feature type="region of interest" description="Disordered" evidence="1">
    <location>
        <begin position="589"/>
        <end position="622"/>
    </location>
</feature>
<feature type="region of interest" description="Disordered" evidence="1">
    <location>
        <begin position="516"/>
        <end position="577"/>
    </location>
</feature>
<dbReference type="VEuPathDB" id="FungiDB:SPSK_03021"/>
<dbReference type="AlphaFoldDB" id="A0A0F2LY05"/>
<accession>A0A0F2LY05</accession>
<dbReference type="OrthoDB" id="8625101at2759"/>
<dbReference type="Proteomes" id="UP000033710">
    <property type="component" value="Unassembled WGS sequence"/>
</dbReference>
<dbReference type="GeneID" id="27665142"/>
<dbReference type="SMART" id="SM01177">
    <property type="entry name" value="DUF4210"/>
    <property type="match status" value="1"/>
</dbReference>
<feature type="compositionally biased region" description="Polar residues" evidence="1">
    <location>
        <begin position="404"/>
        <end position="416"/>
    </location>
</feature>
<feature type="compositionally biased region" description="Basic and acidic residues" evidence="1">
    <location>
        <begin position="54"/>
        <end position="64"/>
    </location>
</feature>
<dbReference type="Pfam" id="PF13889">
    <property type="entry name" value="Chromosome_seg"/>
    <property type="match status" value="1"/>
</dbReference>
<dbReference type="Pfam" id="PF13915">
    <property type="entry name" value="DUF4210"/>
    <property type="match status" value="1"/>
</dbReference>
<feature type="compositionally biased region" description="Polar residues" evidence="1">
    <location>
        <begin position="388"/>
        <end position="397"/>
    </location>
</feature>
<dbReference type="PANTHER" id="PTHR13199:SF11">
    <property type="entry name" value="PROTEIN ATOSSA"/>
    <property type="match status" value="1"/>
</dbReference>
<evidence type="ECO:0000259" key="2">
    <source>
        <dbReference type="SMART" id="SM01177"/>
    </source>
</evidence>
<evidence type="ECO:0000256" key="1">
    <source>
        <dbReference type="SAM" id="MobiDB-lite"/>
    </source>
</evidence>
<feature type="compositionally biased region" description="Basic and acidic residues" evidence="1">
    <location>
        <begin position="107"/>
        <end position="126"/>
    </location>
</feature>